<dbReference type="AlphaFoldDB" id="A0A1H8SZE7"/>
<feature type="transmembrane region" description="Helical" evidence="1">
    <location>
        <begin position="94"/>
        <end position="110"/>
    </location>
</feature>
<name>A0A1H8SZE7_9SPHI</name>
<keyword evidence="1" id="KW-0472">Membrane</keyword>
<gene>
    <name evidence="2" type="ORF">SAMN05192574_11432</name>
</gene>
<dbReference type="EMBL" id="FOCL01000014">
    <property type="protein sequence ID" value="SEO84061.1"/>
    <property type="molecule type" value="Genomic_DNA"/>
</dbReference>
<reference evidence="3" key="1">
    <citation type="submission" date="2016-10" db="EMBL/GenBank/DDBJ databases">
        <authorList>
            <person name="Varghese N."/>
            <person name="Submissions S."/>
        </authorList>
    </citation>
    <scope>NUCLEOTIDE SEQUENCE [LARGE SCALE GENOMIC DNA]</scope>
    <source>
        <strain evidence="3">Gh-48</strain>
    </source>
</reference>
<dbReference type="STRING" id="551995.SAMN05192574_11432"/>
<protein>
    <submittedName>
        <fullName evidence="2">Uncharacterized protein</fullName>
    </submittedName>
</protein>
<keyword evidence="3" id="KW-1185">Reference proteome</keyword>
<feature type="transmembrane region" description="Helical" evidence="1">
    <location>
        <begin position="9"/>
        <end position="27"/>
    </location>
</feature>
<feature type="transmembrane region" description="Helical" evidence="1">
    <location>
        <begin position="39"/>
        <end position="57"/>
    </location>
</feature>
<evidence type="ECO:0000313" key="2">
    <source>
        <dbReference type="EMBL" id="SEO84061.1"/>
    </source>
</evidence>
<proteinExistence type="predicted"/>
<evidence type="ECO:0000313" key="3">
    <source>
        <dbReference type="Proteomes" id="UP000198942"/>
    </source>
</evidence>
<keyword evidence="1" id="KW-0812">Transmembrane</keyword>
<dbReference type="InterPro" id="IPR046548">
    <property type="entry name" value="DUF6804"/>
</dbReference>
<organism evidence="2 3">
    <name type="scientific">Mucilaginibacter gossypiicola</name>
    <dbReference type="NCBI Taxonomy" id="551995"/>
    <lineage>
        <taxon>Bacteria</taxon>
        <taxon>Pseudomonadati</taxon>
        <taxon>Bacteroidota</taxon>
        <taxon>Sphingobacteriia</taxon>
        <taxon>Sphingobacteriales</taxon>
        <taxon>Sphingobacteriaceae</taxon>
        <taxon>Mucilaginibacter</taxon>
    </lineage>
</organism>
<accession>A0A1H8SZE7</accession>
<dbReference type="Pfam" id="PF20619">
    <property type="entry name" value="DUF6804"/>
    <property type="match status" value="1"/>
</dbReference>
<sequence>MDHKTLQRIAIIKAIVAGLLLSTFLFPKYSSTDIDFYQLLRFLSCTGFVWIALIYWRNLKKADAAVAALCALIFNPFQQLTMFNRDGWGSFNEWFGLFVLVWAVFDYLQLKKLKAATNQ</sequence>
<dbReference type="RefSeq" id="WP_091219466.1">
    <property type="nucleotide sequence ID" value="NZ_FOCL01000014.1"/>
</dbReference>
<dbReference type="Proteomes" id="UP000198942">
    <property type="component" value="Unassembled WGS sequence"/>
</dbReference>
<evidence type="ECO:0000256" key="1">
    <source>
        <dbReference type="SAM" id="Phobius"/>
    </source>
</evidence>
<keyword evidence="1" id="KW-1133">Transmembrane helix</keyword>